<protein>
    <submittedName>
        <fullName evidence="1">Uncharacterized protein</fullName>
    </submittedName>
</protein>
<reference evidence="1" key="1">
    <citation type="submission" date="2015-07" db="EMBL/GenBank/DDBJ databases">
        <title>Adaptation to a free-living lifestyle via gene acquisitions in the diplomonad Trepomonas sp. PC1.</title>
        <authorList>
            <person name="Xu F."/>
            <person name="Jerlstrom-Hultqvist J."/>
            <person name="Kolisko M."/>
            <person name="Simpson A.G.B."/>
            <person name="Roger A.J."/>
            <person name="Svard S.G."/>
            <person name="Andersson J.O."/>
        </authorList>
    </citation>
    <scope>NUCLEOTIDE SEQUENCE</scope>
    <source>
        <strain evidence="1">PC1</strain>
    </source>
</reference>
<evidence type="ECO:0000313" key="1">
    <source>
        <dbReference type="EMBL" id="JAP96600.1"/>
    </source>
</evidence>
<dbReference type="EMBL" id="GDID01000006">
    <property type="protein sequence ID" value="JAP96600.1"/>
    <property type="molecule type" value="Transcribed_RNA"/>
</dbReference>
<accession>A0A146KIQ9</accession>
<gene>
    <name evidence="1" type="ORF">TPC1_10007</name>
</gene>
<name>A0A146KIQ9_9EUKA</name>
<proteinExistence type="predicted"/>
<sequence>ISIKSEETQISLHKNWFLLQIHPENLVKNLNYTYLEEDREITILPQDTVQELEIHYYDMSYIDQPNLQKLFFELINTHDLPHSQLVTVQLVNIFTSLQLRKYQQSIELAKKLPTPLQIKMLLVLSAYFDFNLKSRDACYCFALMMSLQFQDQKFSDLLQFMQQMPLNNALFDLVVLVQKHKDSLIQLLVNIYQQSISYQNTQKNCAVLFFINLLLESDIRLLRNQQILAICDYYFMGKQFMPLEDIQTQIQRIFASIKKQIAESAVSVKIQLLNQLLKQHLSNTGFLFQVIQILIQMTTISISDVTLTQQELQELYQNLIPKFLFFYQNLRFDSREISEQIVLLLKAINVNTSDFVQLLITNFWSQNEFQQEQFQQFVFKSPLKINKCFADDVLQLIVTLKLFANKSSQTKHFYVELCESLIFGFTFKVLQLLQKDEIGETGMELGQLFGVCDEIYAFTSEFSYVALVEYLEFYLKVVTEFQRNYVGSEALQFQISHGIDDYAEICRITETQPDYDLLLQLLENLANWLDYQIYDIYFELLSQLIQTVQNKVDNSQLKLILQRILEKLARQSILPLVLIEVTISTLVQMNYDFAPVFDFIERNKFKVDMQFVSQFSFDLLNQLVSRKIFKKEYLANVVKLIQIYEPLSIGLQSYVYIAQQVAAVIFYILLSNEFNLIDEVNLIFDTLKNAPKQFYLTLLNSLCQAEHILVYFKNNLDLIFFFNLLQEFYPCTEIQNKIQEILAQTAEVTPFMSLGQISRINSSKSAVPKKEVLIYSIEQFYPFPAYSEIEQIKQTVQMPSLPFVFIIPHPLTKEQRKLIDLKELTDDIGQVDVLDEEKINELVEKRPASHHTSRKISKQYRPQSAGPIKEVLEEPQVIQSPKRKADAVQLRPEIDIDEDWGEEGVEEENLLEQLGEI</sequence>
<feature type="non-terminal residue" evidence="1">
    <location>
        <position position="1"/>
    </location>
</feature>
<organism evidence="1">
    <name type="scientific">Trepomonas sp. PC1</name>
    <dbReference type="NCBI Taxonomy" id="1076344"/>
    <lineage>
        <taxon>Eukaryota</taxon>
        <taxon>Metamonada</taxon>
        <taxon>Diplomonadida</taxon>
        <taxon>Hexamitidae</taxon>
        <taxon>Hexamitinae</taxon>
        <taxon>Trepomonas</taxon>
    </lineage>
</organism>
<dbReference type="AlphaFoldDB" id="A0A146KIQ9"/>